<keyword evidence="2" id="KW-1185">Reference proteome</keyword>
<proteinExistence type="predicted"/>
<name>A0A2T5VA36_9HYPH</name>
<sequence length="48" mass="5839">MLSLVSSIFYILLFLPVWAFRRVFGVSRFERRFHARKSTWDSPVRFDT</sequence>
<dbReference type="AlphaFoldDB" id="A0A2T5VA36"/>
<evidence type="ECO:0000313" key="1">
    <source>
        <dbReference type="EMBL" id="PTW60616.1"/>
    </source>
</evidence>
<accession>A0A2T5VA36</accession>
<protein>
    <submittedName>
        <fullName evidence="1">Uncharacterized protein</fullName>
    </submittedName>
</protein>
<dbReference type="Proteomes" id="UP000244081">
    <property type="component" value="Unassembled WGS sequence"/>
</dbReference>
<reference evidence="1 2" key="1">
    <citation type="submission" date="2018-04" db="EMBL/GenBank/DDBJ databases">
        <title>Genomic Encyclopedia of Archaeal and Bacterial Type Strains, Phase II (KMG-II): from individual species to whole genera.</title>
        <authorList>
            <person name="Goeker M."/>
        </authorList>
    </citation>
    <scope>NUCLEOTIDE SEQUENCE [LARGE SCALE GENOMIC DNA]</scope>
    <source>
        <strain evidence="1 2">DSM 23382</strain>
    </source>
</reference>
<gene>
    <name evidence="1" type="ORF">C8N35_104241</name>
</gene>
<comment type="caution">
    <text evidence="1">The sequence shown here is derived from an EMBL/GenBank/DDBJ whole genome shotgun (WGS) entry which is preliminary data.</text>
</comment>
<evidence type="ECO:0000313" key="2">
    <source>
        <dbReference type="Proteomes" id="UP000244081"/>
    </source>
</evidence>
<organism evidence="1 2">
    <name type="scientific">Breoghania corrubedonensis</name>
    <dbReference type="NCBI Taxonomy" id="665038"/>
    <lineage>
        <taxon>Bacteria</taxon>
        <taxon>Pseudomonadati</taxon>
        <taxon>Pseudomonadota</taxon>
        <taxon>Alphaproteobacteria</taxon>
        <taxon>Hyphomicrobiales</taxon>
        <taxon>Stappiaceae</taxon>
        <taxon>Breoghania</taxon>
    </lineage>
</organism>
<dbReference type="EMBL" id="QAYG01000004">
    <property type="protein sequence ID" value="PTW60616.1"/>
    <property type="molecule type" value="Genomic_DNA"/>
</dbReference>